<sequence>MRKTRQRVGVQLPPIEPSLPSSNATVLSVTAASAEMSLESQHRDHGTMERDLKVLTYTLHPRVRAQGSGSAGHYERPRKNVAR</sequence>
<dbReference type="EMBL" id="CAGI01000181">
    <property type="protein sequence ID" value="CCF53238.1"/>
    <property type="molecule type" value="Genomic_DNA"/>
</dbReference>
<comment type="caution">
    <text evidence="2">The sequence shown here is derived from an EMBL/GenBank/DDBJ whole genome shotgun (WGS) entry which is preliminary data.</text>
</comment>
<feature type="region of interest" description="Disordered" evidence="1">
    <location>
        <begin position="63"/>
        <end position="83"/>
    </location>
</feature>
<feature type="compositionally biased region" description="Basic and acidic residues" evidence="1">
    <location>
        <begin position="73"/>
        <end position="83"/>
    </location>
</feature>
<dbReference type="Proteomes" id="UP000006174">
    <property type="component" value="Unassembled WGS sequence"/>
</dbReference>
<evidence type="ECO:0000256" key="1">
    <source>
        <dbReference type="SAM" id="MobiDB-lite"/>
    </source>
</evidence>
<feature type="region of interest" description="Disordered" evidence="1">
    <location>
        <begin position="1"/>
        <end position="21"/>
    </location>
</feature>
<dbReference type="AlphaFoldDB" id="I2G245"/>
<gene>
    <name evidence="2" type="ORF">UHOR_02679</name>
</gene>
<evidence type="ECO:0000313" key="2">
    <source>
        <dbReference type="EMBL" id="CCF53238.1"/>
    </source>
</evidence>
<organism evidence="2 3">
    <name type="scientific">Ustilago hordei</name>
    <name type="common">Barley covered smut fungus</name>
    <dbReference type="NCBI Taxonomy" id="120017"/>
    <lineage>
        <taxon>Eukaryota</taxon>
        <taxon>Fungi</taxon>
        <taxon>Dikarya</taxon>
        <taxon>Basidiomycota</taxon>
        <taxon>Ustilaginomycotina</taxon>
        <taxon>Ustilaginomycetes</taxon>
        <taxon>Ustilaginales</taxon>
        <taxon>Ustilaginaceae</taxon>
        <taxon>Ustilago</taxon>
    </lineage>
</organism>
<evidence type="ECO:0000313" key="3">
    <source>
        <dbReference type="Proteomes" id="UP000006174"/>
    </source>
</evidence>
<proteinExistence type="predicted"/>
<protein>
    <submittedName>
        <fullName evidence="2">Uncharacterized protein</fullName>
    </submittedName>
</protein>
<accession>I2G245</accession>
<name>I2G245_USTHO</name>
<reference evidence="2 3" key="1">
    <citation type="journal article" date="2012" name="Plant Cell">
        <title>Genome comparison of barley and maize smut fungi reveals targeted loss of RNA silencing components and species-specific presence of transposable elements.</title>
        <authorList>
            <person name="Laurie J.D."/>
            <person name="Ali S."/>
            <person name="Linning R."/>
            <person name="Mannhaupt G."/>
            <person name="Wong P."/>
            <person name="Gueldener U."/>
            <person name="Muensterkoetter M."/>
            <person name="Moore R."/>
            <person name="Kahmann R."/>
            <person name="Bakkeren G."/>
            <person name="Schirawski J."/>
        </authorList>
    </citation>
    <scope>NUCLEOTIDE SEQUENCE [LARGE SCALE GENOMIC DNA]</scope>
    <source>
        <strain evidence="3">Uh4875-4</strain>
    </source>
</reference>
<dbReference type="HOGENOM" id="CLU_2544307_0_0_1"/>
<keyword evidence="3" id="KW-1185">Reference proteome</keyword>